<dbReference type="KEGG" id="dac:Daci_3913"/>
<feature type="transmembrane region" description="Helical" evidence="8">
    <location>
        <begin position="88"/>
        <end position="107"/>
    </location>
</feature>
<feature type="transmembrane region" description="Helical" evidence="8">
    <location>
        <begin position="414"/>
        <end position="432"/>
    </location>
</feature>
<evidence type="ECO:0000256" key="5">
    <source>
        <dbReference type="ARBA" id="ARBA00022692"/>
    </source>
</evidence>
<feature type="transmembrane region" description="Helical" evidence="8">
    <location>
        <begin position="568"/>
        <end position="588"/>
    </location>
</feature>
<evidence type="ECO:0000256" key="7">
    <source>
        <dbReference type="ARBA" id="ARBA00023136"/>
    </source>
</evidence>
<dbReference type="PANTHER" id="PTHR30445:SF9">
    <property type="match status" value="1"/>
</dbReference>
<comment type="similarity">
    <text evidence="2">Belongs to the AAE transporter (TC 2.A.81) family.</text>
</comment>
<dbReference type="NCBIfam" id="TIGR01625">
    <property type="entry name" value="YidE_YbjL_dupl"/>
    <property type="match status" value="1"/>
</dbReference>
<dbReference type="Proteomes" id="UP000000784">
    <property type="component" value="Chromosome"/>
</dbReference>
<dbReference type="NCBIfam" id="TIGR03802">
    <property type="entry name" value="Asp_Ala_antiprt"/>
    <property type="match status" value="1"/>
</dbReference>
<feature type="transmembrane region" description="Helical" evidence="8">
    <location>
        <begin position="60"/>
        <end position="82"/>
    </location>
</feature>
<keyword evidence="5 8" id="KW-0812">Transmembrane</keyword>
<dbReference type="HOGENOM" id="CLU_035023_2_2_4"/>
<dbReference type="GO" id="GO:0005886">
    <property type="term" value="C:plasma membrane"/>
    <property type="evidence" value="ECO:0007669"/>
    <property type="project" value="UniProtKB-SubCell"/>
</dbReference>
<accession>A9BWL7</accession>
<dbReference type="InterPro" id="IPR050144">
    <property type="entry name" value="AAE_transporter"/>
</dbReference>
<dbReference type="AlphaFoldDB" id="A9BWL7"/>
<dbReference type="Pfam" id="PF06826">
    <property type="entry name" value="Asp-Al_Ex"/>
    <property type="match status" value="2"/>
</dbReference>
<evidence type="ECO:0000313" key="10">
    <source>
        <dbReference type="EMBL" id="ABX36544.1"/>
    </source>
</evidence>
<dbReference type="PANTHER" id="PTHR30445">
    <property type="entry name" value="K(+)_H(+) ANTIPORTER SUBUNIT KHTT"/>
    <property type="match status" value="1"/>
</dbReference>
<reference evidence="10 11" key="1">
    <citation type="journal article" date="2004" name="Appl. Environ. Microbiol.">
        <title>Mineralization of individual congeners of linear alkylbenzenesulfonate by defined pairs of heterotrophic bacteria.</title>
        <authorList>
            <person name="Schleheck D."/>
            <person name="Knepper T.P."/>
            <person name="Fischer K."/>
            <person name="Cook A.M."/>
        </authorList>
    </citation>
    <scope>NUCLEOTIDE SEQUENCE [LARGE SCALE GENOMIC DNA]</scope>
    <source>
        <strain evidence="11">DSM 14801 / SPH-1</strain>
    </source>
</reference>
<keyword evidence="11" id="KW-1185">Reference proteome</keyword>
<gene>
    <name evidence="10" type="ordered locus">Daci_3913</name>
</gene>
<dbReference type="InterPro" id="IPR036721">
    <property type="entry name" value="RCK_C_sf"/>
</dbReference>
<dbReference type="InterPro" id="IPR022457">
    <property type="entry name" value="Asp_Ala_antiprt"/>
</dbReference>
<organism evidence="10 11">
    <name type="scientific">Delftia acidovorans (strain DSM 14801 / SPH-1)</name>
    <dbReference type="NCBI Taxonomy" id="398578"/>
    <lineage>
        <taxon>Bacteria</taxon>
        <taxon>Pseudomonadati</taxon>
        <taxon>Pseudomonadota</taxon>
        <taxon>Betaproteobacteria</taxon>
        <taxon>Burkholderiales</taxon>
        <taxon>Comamonadaceae</taxon>
        <taxon>Delftia</taxon>
    </lineage>
</organism>
<feature type="transmembrane region" description="Helical" evidence="8">
    <location>
        <begin position="439"/>
        <end position="457"/>
    </location>
</feature>
<feature type="domain" description="YidE/YbjL duplication" evidence="9">
    <location>
        <begin position="41"/>
        <end position="204"/>
    </location>
</feature>
<evidence type="ECO:0000256" key="2">
    <source>
        <dbReference type="ARBA" id="ARBA00009854"/>
    </source>
</evidence>
<name>A9BWL7_DELAS</name>
<dbReference type="GO" id="GO:0006813">
    <property type="term" value="P:potassium ion transport"/>
    <property type="evidence" value="ECO:0007669"/>
    <property type="project" value="InterPro"/>
</dbReference>
<proteinExistence type="inferred from homology"/>
<evidence type="ECO:0000256" key="8">
    <source>
        <dbReference type="SAM" id="Phobius"/>
    </source>
</evidence>
<keyword evidence="6 8" id="KW-1133">Transmembrane helix</keyword>
<dbReference type="GO" id="GO:0022857">
    <property type="term" value="F:transmembrane transporter activity"/>
    <property type="evidence" value="ECO:0007669"/>
    <property type="project" value="InterPro"/>
</dbReference>
<evidence type="ECO:0000313" key="11">
    <source>
        <dbReference type="Proteomes" id="UP000000784"/>
    </source>
</evidence>
<evidence type="ECO:0000256" key="6">
    <source>
        <dbReference type="ARBA" id="ARBA00022989"/>
    </source>
</evidence>
<evidence type="ECO:0000256" key="1">
    <source>
        <dbReference type="ARBA" id="ARBA00004651"/>
    </source>
</evidence>
<sequence length="589" mass="61343">MPPALPGQQLPLPCAAVDLNPEAEVAVDFLRSIFHQAPEIALFAALALGYWVGKFRFGSFQLGGVAGSLLAAVLISQVGVTIDSGIKAVLFALFIYAVGFESGPQFFRSLGRQSVKEILMALVVAVSGLVTVVVIARVFHLDKGLAAGLAAGGLTQSAIIGTAGSAIEKLGLAPDEVQRMQANVAIGYAVTYIFGSFGAIIMCVNVLQWLTGRNIREDAIQAEQELLKGVRVYGTGESPAVPDLVGRIFRVGQAGRTVAELEASATANGGTVTVERIQRKNALVGVDGSLALEAGDIILLVGRRAAVVALGASVGEELQGAEGMDVVMVRRDVAISNNQYLNRSVKDILDSLSQEFKHGVYAVALMRAGTPVPIAPATMVMPGDVVTLFGTPQDVQKAAQSVGPIIVPSDKTDFVFHGLGITVGLLIGLLVLRLGSIPITLGSGGGALLAGLLFGWWRSRKHTFGNMPTAASTLLRDLGLAGFVAMVGLQSGQQAVTTVMQQGLTLFLLGVVVTIVPLLIAMLFGKYVLRYDNVAVFAGSLSGARSANPAFGEILDKAGNSIPTAPFAITYALANVFLTLLGPLVIAFA</sequence>
<keyword evidence="7 8" id="KW-0472">Membrane</keyword>
<dbReference type="SUPFAM" id="SSF116726">
    <property type="entry name" value="TrkA C-terminal domain-like"/>
    <property type="match status" value="2"/>
</dbReference>
<protein>
    <submittedName>
        <fullName evidence="10">YidE/YbjL duplication domain-containing protein</fullName>
    </submittedName>
</protein>
<evidence type="ECO:0000259" key="9">
    <source>
        <dbReference type="Pfam" id="PF06826"/>
    </source>
</evidence>
<dbReference type="STRING" id="398578.Daci_3913"/>
<evidence type="ECO:0000256" key="3">
    <source>
        <dbReference type="ARBA" id="ARBA00022448"/>
    </source>
</evidence>
<dbReference type="eggNOG" id="COG2985">
    <property type="taxonomic scope" value="Bacteria"/>
</dbReference>
<evidence type="ECO:0000256" key="4">
    <source>
        <dbReference type="ARBA" id="ARBA00022475"/>
    </source>
</evidence>
<keyword evidence="3" id="KW-0813">Transport</keyword>
<dbReference type="InterPro" id="IPR006512">
    <property type="entry name" value="YidE_YbjL"/>
</dbReference>
<comment type="subcellular location">
    <subcellularLocation>
        <location evidence="1">Cell membrane</location>
        <topology evidence="1">Multi-pass membrane protein</topology>
    </subcellularLocation>
</comment>
<dbReference type="EMBL" id="CP000884">
    <property type="protein sequence ID" value="ABX36544.1"/>
    <property type="molecule type" value="Genomic_DNA"/>
</dbReference>
<feature type="transmembrane region" description="Helical" evidence="8">
    <location>
        <begin position="33"/>
        <end position="53"/>
    </location>
</feature>
<feature type="transmembrane region" description="Helical" evidence="8">
    <location>
        <begin position="188"/>
        <end position="210"/>
    </location>
</feature>
<feature type="transmembrane region" description="Helical" evidence="8">
    <location>
        <begin position="119"/>
        <end position="139"/>
    </location>
</feature>
<feature type="domain" description="YidE/YbjL duplication" evidence="9">
    <location>
        <begin position="419"/>
        <end position="585"/>
    </location>
</feature>
<reference evidence="11" key="2">
    <citation type="submission" date="2007-11" db="EMBL/GenBank/DDBJ databases">
        <title>Complete sequence of Delftia acidovorans DSM 14801 / SPH-1.</title>
        <authorList>
            <person name="Copeland A."/>
            <person name="Lucas S."/>
            <person name="Lapidus A."/>
            <person name="Barry K."/>
            <person name="Glavina del Rio T."/>
            <person name="Dalin E."/>
            <person name="Tice H."/>
            <person name="Pitluck S."/>
            <person name="Lowry S."/>
            <person name="Clum A."/>
            <person name="Schmutz J."/>
            <person name="Larimer F."/>
            <person name="Land M."/>
            <person name="Hauser L."/>
            <person name="Kyrpides N."/>
            <person name="Kim E."/>
            <person name="Schleheck D."/>
            <person name="Richardson P."/>
        </authorList>
    </citation>
    <scope>NUCLEOTIDE SEQUENCE [LARGE SCALE GENOMIC DNA]</scope>
    <source>
        <strain evidence="11">DSM 14801 / SPH-1</strain>
    </source>
</reference>
<feature type="transmembrane region" description="Helical" evidence="8">
    <location>
        <begin position="504"/>
        <end position="524"/>
    </location>
</feature>
<keyword evidence="4" id="KW-1003">Cell membrane</keyword>